<sequence length="712" mass="76944">MKRFFTGLAGGLGSETSSFPTSESYDKANQPSADAPILLTVNIESPPVMLYGTPADSSGSLLSGLLQLNVRDRPFVKPTASPALTPVSSSSLNRSSSSLQPPPPAGFIDLVSVDIRLVQIVTYGKPFLPQSSTITQCPSCRSKTTELARWDVLKHRTSFQMGTEHGYPFSHLIPGSIPATTMLSNAGTTIRYELITRVSYISSRGKEEKIVLSLPIIIRRSIIRGQDRNSVRVFPPTEVTASAVLPNVVYPKSTFPVEFTLENVSSPDKRWRMRKMAWRFEESIKMRANACDKHSTKLKIVADHFKRTNKHRKPITKSGGMGMPVMNYHFATAQSVQNDLVPVDSNANTNALQPTGSTRDGDDIQQITGNLDETLDPPSSRVAAGANGLNPQFSNDPEPLPPVTGDGEDVHMYQEEIRTVAEGEIKSGWKSDFSNKGRIVLIAEIDIMNLASVGLNSAVNQLRSINSINCDSPVFDARNIFGSSIANTSCDISDNELGIYVSHILVVEVVIAEEVMHSAAYGELRPTGSRGRSASAGARQSHPIESPSRPTDQSPIRPITSNASAQSRNSTNSTASSGVGPHSSSGNHDDPRNQKVGVPTGVARVLRMQFKLVYSERSGLGIAWDDEVPPTYPSVQAFSPPAYSPSVGDNFVPETPSTPSYPAPVAAYISPLASANTPGVLYGLNTTPRMTHIRNIDGSLADLDQRLNDFSL</sequence>
<proteinExistence type="predicted"/>
<name>W6MM32_9ASCO</name>
<dbReference type="AlphaFoldDB" id="W6MM32"/>
<evidence type="ECO:0000259" key="2">
    <source>
        <dbReference type="Pfam" id="PF13002"/>
    </source>
</evidence>
<dbReference type="GO" id="GO:0005886">
    <property type="term" value="C:plasma membrane"/>
    <property type="evidence" value="ECO:0007669"/>
    <property type="project" value="EnsemblFungi"/>
</dbReference>
<dbReference type="OrthoDB" id="3832628at2759"/>
<feature type="compositionally biased region" description="Low complexity" evidence="1">
    <location>
        <begin position="84"/>
        <end position="99"/>
    </location>
</feature>
<dbReference type="STRING" id="1382522.W6MM32"/>
<dbReference type="EMBL" id="HG793128">
    <property type="protein sequence ID" value="CDK27243.1"/>
    <property type="molecule type" value="Genomic_DNA"/>
</dbReference>
<dbReference type="RefSeq" id="XP_022459239.1">
    <property type="nucleotide sequence ID" value="XM_022601614.1"/>
</dbReference>
<dbReference type="GO" id="GO:0031625">
    <property type="term" value="F:ubiquitin protein ligase binding"/>
    <property type="evidence" value="ECO:0007669"/>
    <property type="project" value="EnsemblFungi"/>
</dbReference>
<organism evidence="3 4">
    <name type="scientific">Kuraishia capsulata CBS 1993</name>
    <dbReference type="NCBI Taxonomy" id="1382522"/>
    <lineage>
        <taxon>Eukaryota</taxon>
        <taxon>Fungi</taxon>
        <taxon>Dikarya</taxon>
        <taxon>Ascomycota</taxon>
        <taxon>Saccharomycotina</taxon>
        <taxon>Pichiomycetes</taxon>
        <taxon>Pichiales</taxon>
        <taxon>Pichiaceae</taxon>
        <taxon>Kuraishia</taxon>
    </lineage>
</organism>
<evidence type="ECO:0000313" key="3">
    <source>
        <dbReference type="EMBL" id="CDK27243.1"/>
    </source>
</evidence>
<dbReference type="HOGENOM" id="CLU_012509_0_0_1"/>
<dbReference type="GO" id="GO:0071230">
    <property type="term" value="P:cellular response to amino acid stimulus"/>
    <property type="evidence" value="ECO:0007669"/>
    <property type="project" value="EnsemblFungi"/>
</dbReference>
<dbReference type="GeneID" id="34520627"/>
<feature type="region of interest" description="Disordered" evidence="1">
    <location>
        <begin position="79"/>
        <end position="101"/>
    </location>
</feature>
<keyword evidence="4" id="KW-1185">Reference proteome</keyword>
<dbReference type="InterPro" id="IPR024391">
    <property type="entry name" value="LDB19_N"/>
</dbReference>
<feature type="compositionally biased region" description="Polar residues" evidence="1">
    <location>
        <begin position="345"/>
        <end position="358"/>
    </location>
</feature>
<gene>
    <name evidence="3" type="ORF">KUCA_T00003221001</name>
</gene>
<feature type="region of interest" description="Disordered" evidence="1">
    <location>
        <begin position="524"/>
        <end position="596"/>
    </location>
</feature>
<protein>
    <recommendedName>
        <fullName evidence="2">LDB19 N-terminal domain-containing protein</fullName>
    </recommendedName>
</protein>
<dbReference type="Pfam" id="PF13002">
    <property type="entry name" value="LDB19"/>
    <property type="match status" value="1"/>
</dbReference>
<accession>W6MM32</accession>
<dbReference type="GO" id="GO:0000138">
    <property type="term" value="C:Golgi trans cisterna"/>
    <property type="evidence" value="ECO:0007669"/>
    <property type="project" value="EnsemblFungi"/>
</dbReference>
<dbReference type="GO" id="GO:0070086">
    <property type="term" value="P:ubiquitin-dependent endocytosis"/>
    <property type="evidence" value="ECO:0007669"/>
    <property type="project" value="EnsemblFungi"/>
</dbReference>
<reference evidence="3" key="2">
    <citation type="submission" date="2014-02" db="EMBL/GenBank/DDBJ databases">
        <title>Complete DNA sequence of /Kuraishia capsulata/ illustrates novel genomic features among budding yeasts (/Saccharomycotina/).</title>
        <authorList>
            <person name="Morales L."/>
            <person name="Noel B."/>
            <person name="Porcel B."/>
            <person name="Marcet-Houben M."/>
            <person name="Hullo M-F."/>
            <person name="Sacerdot C."/>
            <person name="Tekaia F."/>
            <person name="Leh-Louis V."/>
            <person name="Despons L."/>
            <person name="Khanna V."/>
            <person name="Aury J-M."/>
            <person name="Barbe V."/>
            <person name="Couloux A."/>
            <person name="Labadie K."/>
            <person name="Pelletier E."/>
            <person name="Souciet J-L."/>
            <person name="Boekhout T."/>
            <person name="Gabaldon T."/>
            <person name="Wincker P."/>
            <person name="Dujon B."/>
        </authorList>
    </citation>
    <scope>NUCLEOTIDE SEQUENCE</scope>
    <source>
        <strain evidence="3">CBS 1993</strain>
    </source>
</reference>
<feature type="compositionally biased region" description="Polar residues" evidence="1">
    <location>
        <begin position="548"/>
        <end position="586"/>
    </location>
</feature>
<dbReference type="Proteomes" id="UP000019384">
    <property type="component" value="Unassembled WGS sequence"/>
</dbReference>
<feature type="domain" description="LDB19 N-terminal" evidence="2">
    <location>
        <begin position="114"/>
        <end position="297"/>
    </location>
</feature>
<dbReference type="GO" id="GO:0002092">
    <property type="term" value="P:positive regulation of receptor internalization"/>
    <property type="evidence" value="ECO:0007669"/>
    <property type="project" value="EnsemblFungi"/>
</dbReference>
<dbReference type="GO" id="GO:0005829">
    <property type="term" value="C:cytosol"/>
    <property type="evidence" value="ECO:0007669"/>
    <property type="project" value="EnsemblFungi"/>
</dbReference>
<feature type="compositionally biased region" description="Low complexity" evidence="1">
    <location>
        <begin position="528"/>
        <end position="539"/>
    </location>
</feature>
<dbReference type="GO" id="GO:0033554">
    <property type="term" value="P:cellular response to stress"/>
    <property type="evidence" value="ECO:0007669"/>
    <property type="project" value="EnsemblFungi"/>
</dbReference>
<reference evidence="3" key="1">
    <citation type="submission" date="2013-12" db="EMBL/GenBank/DDBJ databases">
        <authorList>
            <person name="Genoscope - CEA"/>
        </authorList>
    </citation>
    <scope>NUCLEOTIDE SEQUENCE</scope>
    <source>
        <strain evidence="3">CBS 1993</strain>
    </source>
</reference>
<feature type="region of interest" description="Disordered" evidence="1">
    <location>
        <begin position="344"/>
        <end position="399"/>
    </location>
</feature>
<evidence type="ECO:0000256" key="1">
    <source>
        <dbReference type="SAM" id="MobiDB-lite"/>
    </source>
</evidence>
<evidence type="ECO:0000313" key="4">
    <source>
        <dbReference type="Proteomes" id="UP000019384"/>
    </source>
</evidence>